<dbReference type="EMBL" id="MG384816">
    <property type="protein sequence ID" value="AUO16809.1"/>
    <property type="molecule type" value="Genomic_DNA"/>
</dbReference>
<gene>
    <name evidence="1" type="ORF">MmBV_CMP4</name>
</gene>
<evidence type="ECO:0000313" key="1">
    <source>
        <dbReference type="EMBL" id="AUO16809.1"/>
    </source>
</evidence>
<protein>
    <submittedName>
        <fullName evidence="1">Uncharacterized protein</fullName>
    </submittedName>
</protein>
<reference evidence="1" key="1">
    <citation type="submission" date="2017-10" db="EMBL/GenBank/DDBJ databases">
        <authorList>
            <person name="Banno H."/>
            <person name="Chua N.-H."/>
        </authorList>
    </citation>
    <scope>NUCLEOTIDE SEQUENCE</scope>
    <source>
        <strain evidence="1">HeBei</strain>
    </source>
</reference>
<name>A0A2I6SGU2_9VIRU</name>
<accession>A0A2I6SGU2</accession>
<proteinExistence type="predicted"/>
<organism evidence="1">
    <name type="scientific">Microplitis mediator bracovirus</name>
    <dbReference type="NCBI Taxonomy" id="1836595"/>
    <lineage>
        <taxon>Viruses</taxon>
        <taxon>Viruses incertae sedis</taxon>
        <taxon>Polydnaviriformidae</taxon>
        <taxon>Bracoviriform</taxon>
    </lineage>
</organism>
<sequence>MILQQYYSYDLISFFVMTSELNQLYCDITRTSRQPPKAA</sequence>